<keyword evidence="3" id="KW-1185">Reference proteome</keyword>
<feature type="compositionally biased region" description="Low complexity" evidence="1">
    <location>
        <begin position="178"/>
        <end position="195"/>
    </location>
</feature>
<evidence type="ECO:0000313" key="2">
    <source>
        <dbReference type="EMBL" id="SOE00140.1"/>
    </source>
</evidence>
<evidence type="ECO:0000313" key="3">
    <source>
        <dbReference type="Proteomes" id="UP000219621"/>
    </source>
</evidence>
<dbReference type="InterPro" id="IPR007439">
    <property type="entry name" value="Chemotax_Pase_CheZ"/>
</dbReference>
<accession>A0A286GX81</accession>
<dbReference type="Proteomes" id="UP000219621">
    <property type="component" value="Unassembled WGS sequence"/>
</dbReference>
<proteinExistence type="predicted"/>
<dbReference type="AlphaFoldDB" id="A0A286GX81"/>
<dbReference type="OrthoDB" id="7269965at2"/>
<dbReference type="Gene3D" id="1.10.287.500">
    <property type="entry name" value="Helix hairpin bin"/>
    <property type="match status" value="2"/>
</dbReference>
<dbReference type="GO" id="GO:0050920">
    <property type="term" value="P:regulation of chemotaxis"/>
    <property type="evidence" value="ECO:0007669"/>
    <property type="project" value="InterPro"/>
</dbReference>
<sequence length="230" mass="24447">MAGAVVDEALQARLAEIRQERGDTVAVADVATVVEALLATMTGDVTAEDVQLYKELEGLARYIHAARSEIAAINPGEIQSQFLPSASDELDAIVEATEKATNQIMDAAEVLEDLQGDLPAEAAERLAAATTAIYEACTFQDITGQRITKVVRTLKIIEDRVDGLVRAFDPSFDKTRAAPDATAADKPADPAAAAPEGPRKPTDEELLNGPQAVESAMRQDDIDALLASFD</sequence>
<dbReference type="GO" id="GO:0009288">
    <property type="term" value="C:bacterial-type flagellum"/>
    <property type="evidence" value="ECO:0007669"/>
    <property type="project" value="InterPro"/>
</dbReference>
<dbReference type="GO" id="GO:0003824">
    <property type="term" value="F:catalytic activity"/>
    <property type="evidence" value="ECO:0007669"/>
    <property type="project" value="InterPro"/>
</dbReference>
<name>A0A286GX81_9PROT</name>
<dbReference type="RefSeq" id="WP_097281083.1">
    <property type="nucleotide sequence ID" value="NZ_OCNJ01000011.1"/>
</dbReference>
<dbReference type="EMBL" id="OCNJ01000011">
    <property type="protein sequence ID" value="SOE00140.1"/>
    <property type="molecule type" value="Genomic_DNA"/>
</dbReference>
<evidence type="ECO:0000256" key="1">
    <source>
        <dbReference type="SAM" id="MobiDB-lite"/>
    </source>
</evidence>
<dbReference type="SUPFAM" id="SSF75708">
    <property type="entry name" value="Chemotaxis phosphatase CheZ"/>
    <property type="match status" value="1"/>
</dbReference>
<gene>
    <name evidence="2" type="ORF">SAMN05421508_111101</name>
</gene>
<dbReference type="Pfam" id="PF04344">
    <property type="entry name" value="CheZ"/>
    <property type="match status" value="1"/>
</dbReference>
<protein>
    <submittedName>
        <fullName evidence="2">Chemotaxis protein CheZ</fullName>
    </submittedName>
</protein>
<feature type="region of interest" description="Disordered" evidence="1">
    <location>
        <begin position="176"/>
        <end position="211"/>
    </location>
</feature>
<organism evidence="2 3">
    <name type="scientific">Caenispirillum bisanense</name>
    <dbReference type="NCBI Taxonomy" id="414052"/>
    <lineage>
        <taxon>Bacteria</taxon>
        <taxon>Pseudomonadati</taxon>
        <taxon>Pseudomonadota</taxon>
        <taxon>Alphaproteobacteria</taxon>
        <taxon>Rhodospirillales</taxon>
        <taxon>Novispirillaceae</taxon>
        <taxon>Caenispirillum</taxon>
    </lineage>
</organism>
<reference evidence="2 3" key="1">
    <citation type="submission" date="2017-09" db="EMBL/GenBank/DDBJ databases">
        <authorList>
            <person name="Ehlers B."/>
            <person name="Leendertz F.H."/>
        </authorList>
    </citation>
    <scope>NUCLEOTIDE SEQUENCE [LARGE SCALE GENOMIC DNA]</scope>
    <source>
        <strain evidence="2 3">USBA 140</strain>
    </source>
</reference>